<dbReference type="GO" id="GO:0140662">
    <property type="term" value="F:ATP-dependent protein folding chaperone"/>
    <property type="evidence" value="ECO:0007669"/>
    <property type="project" value="InterPro"/>
</dbReference>
<evidence type="ECO:0000256" key="6">
    <source>
        <dbReference type="ARBA" id="ARBA00022741"/>
    </source>
</evidence>
<organism evidence="16 17">
    <name type="scientific">Trichinella britovi</name>
    <name type="common">Parasitic roundworm</name>
    <dbReference type="NCBI Taxonomy" id="45882"/>
    <lineage>
        <taxon>Eukaryota</taxon>
        <taxon>Metazoa</taxon>
        <taxon>Ecdysozoa</taxon>
        <taxon>Nematoda</taxon>
        <taxon>Enoplea</taxon>
        <taxon>Dorylaimia</taxon>
        <taxon>Trichinellida</taxon>
        <taxon>Trichinellidae</taxon>
        <taxon>Trichinella</taxon>
    </lineage>
</organism>
<dbReference type="PRINTS" id="PR00304">
    <property type="entry name" value="TCOMPLEXTCP1"/>
</dbReference>
<feature type="domain" description="FF" evidence="15">
    <location>
        <begin position="452"/>
        <end position="507"/>
    </location>
</feature>
<dbReference type="InterPro" id="IPR045148">
    <property type="entry name" value="TCRG1-like"/>
</dbReference>
<dbReference type="OrthoDB" id="63972at2759"/>
<evidence type="ECO:0000256" key="8">
    <source>
        <dbReference type="ARBA" id="ARBA00023186"/>
    </source>
</evidence>
<feature type="region of interest" description="Disordered" evidence="13">
    <location>
        <begin position="212"/>
        <end position="249"/>
    </location>
</feature>
<evidence type="ECO:0000256" key="7">
    <source>
        <dbReference type="ARBA" id="ARBA00022840"/>
    </source>
</evidence>
<dbReference type="GO" id="GO:0005634">
    <property type="term" value="C:nucleus"/>
    <property type="evidence" value="ECO:0007669"/>
    <property type="project" value="TreeGrafter"/>
</dbReference>
<dbReference type="CDD" id="cd03340">
    <property type="entry name" value="TCP1_eta"/>
    <property type="match status" value="1"/>
</dbReference>
<dbReference type="Gene3D" id="1.10.10.440">
    <property type="entry name" value="FF domain"/>
    <property type="match status" value="6"/>
</dbReference>
<feature type="region of interest" description="Disordered" evidence="13">
    <location>
        <begin position="291"/>
        <end position="380"/>
    </location>
</feature>
<dbReference type="Pfam" id="PF23517">
    <property type="entry name" value="WW_TCERG1"/>
    <property type="match status" value="1"/>
</dbReference>
<feature type="region of interest" description="Disordered" evidence="13">
    <location>
        <begin position="577"/>
        <end position="762"/>
    </location>
</feature>
<dbReference type="SUPFAM" id="SSF51045">
    <property type="entry name" value="WW domain"/>
    <property type="match status" value="3"/>
</dbReference>
<dbReference type="SUPFAM" id="SSF81698">
    <property type="entry name" value="FF domain"/>
    <property type="match status" value="6"/>
</dbReference>
<feature type="compositionally biased region" description="Polar residues" evidence="13">
    <location>
        <begin position="314"/>
        <end position="331"/>
    </location>
</feature>
<dbReference type="FunFam" id="1.10.560.10:FF:000017">
    <property type="entry name" value="T-complex protein 1 subunit eta"/>
    <property type="match status" value="1"/>
</dbReference>
<gene>
    <name evidence="16" type="primary">CCT7</name>
    <name evidence="16" type="ORF">T03_9074</name>
</gene>
<keyword evidence="6 11" id="KW-0547">Nucleotide-binding</keyword>
<dbReference type="GO" id="GO:0070063">
    <property type="term" value="F:RNA polymerase binding"/>
    <property type="evidence" value="ECO:0007669"/>
    <property type="project" value="InterPro"/>
</dbReference>
<evidence type="ECO:0000256" key="9">
    <source>
        <dbReference type="ARBA" id="ARBA00032221"/>
    </source>
</evidence>
<feature type="domain" description="WW" evidence="14">
    <location>
        <begin position="48"/>
        <end position="81"/>
    </location>
</feature>
<feature type="domain" description="FF" evidence="15">
    <location>
        <begin position="764"/>
        <end position="820"/>
    </location>
</feature>
<feature type="compositionally biased region" description="Basic and acidic residues" evidence="13">
    <location>
        <begin position="300"/>
        <end position="311"/>
    </location>
</feature>
<dbReference type="InterPro" id="IPR057565">
    <property type="entry name" value="WW_TCRG1_3rd"/>
</dbReference>
<dbReference type="Gene3D" id="3.30.260.10">
    <property type="entry name" value="TCP-1-like chaperonin intermediate domain"/>
    <property type="match status" value="1"/>
</dbReference>
<evidence type="ECO:0000256" key="12">
    <source>
        <dbReference type="SAM" id="Coils"/>
    </source>
</evidence>
<dbReference type="PANTHER" id="PTHR15377:SF3">
    <property type="entry name" value="WW DOMAIN-CONTAINING PROTEIN"/>
    <property type="match status" value="1"/>
</dbReference>
<evidence type="ECO:0000256" key="1">
    <source>
        <dbReference type="ARBA" id="ARBA00004496"/>
    </source>
</evidence>
<dbReference type="PANTHER" id="PTHR15377">
    <property type="entry name" value="TRANSCRIPTION ELONGATION REGULATOR 1"/>
    <property type="match status" value="1"/>
</dbReference>
<comment type="similarity">
    <text evidence="2 11">Belongs to the TCP-1 chaperonin family.</text>
</comment>
<keyword evidence="4" id="KW-0963">Cytoplasm</keyword>
<evidence type="ECO:0000313" key="16">
    <source>
        <dbReference type="EMBL" id="KRY48081.1"/>
    </source>
</evidence>
<dbReference type="InterPro" id="IPR053374">
    <property type="entry name" value="TCP-1_chaperonin"/>
</dbReference>
<dbReference type="InterPro" id="IPR027410">
    <property type="entry name" value="TCP-1-like_intermed_sf"/>
</dbReference>
<dbReference type="Gene3D" id="2.20.70.10">
    <property type="match status" value="3"/>
</dbReference>
<dbReference type="InterPro" id="IPR036020">
    <property type="entry name" value="WW_dom_sf"/>
</dbReference>
<dbReference type="Gene3D" id="3.50.7.10">
    <property type="entry name" value="GroEL"/>
    <property type="match status" value="1"/>
</dbReference>
<reference evidence="16 17" key="1">
    <citation type="submission" date="2015-01" db="EMBL/GenBank/DDBJ databases">
        <title>Evolution of Trichinella species and genotypes.</title>
        <authorList>
            <person name="Korhonen P.K."/>
            <person name="Edoardo P."/>
            <person name="Giuseppe L.R."/>
            <person name="Gasser R.B."/>
        </authorList>
    </citation>
    <scope>NUCLEOTIDE SEQUENCE [LARGE SCALE GENOMIC DNA]</scope>
    <source>
        <strain evidence="16">ISS120</strain>
    </source>
</reference>
<dbReference type="CDD" id="cd00201">
    <property type="entry name" value="WW"/>
    <property type="match status" value="3"/>
</dbReference>
<dbReference type="GO" id="GO:0003712">
    <property type="term" value="F:transcription coregulator activity"/>
    <property type="evidence" value="ECO:0007669"/>
    <property type="project" value="TreeGrafter"/>
</dbReference>
<dbReference type="GO" id="GO:0005524">
    <property type="term" value="F:ATP binding"/>
    <property type="evidence" value="ECO:0007669"/>
    <property type="project" value="UniProtKB-KW"/>
</dbReference>
<dbReference type="InterPro" id="IPR017998">
    <property type="entry name" value="Chaperone_TCP-1"/>
</dbReference>
<feature type="compositionally biased region" description="Basic and acidic residues" evidence="13">
    <location>
        <begin position="738"/>
        <end position="752"/>
    </location>
</feature>
<dbReference type="FunFam" id="3.50.7.10:FF:000006">
    <property type="entry name" value="T-complex protein 1 subunit eta"/>
    <property type="match status" value="1"/>
</dbReference>
<accession>A0A0V1CFS1</accession>
<dbReference type="Pfam" id="PF00118">
    <property type="entry name" value="Cpn60_TCP1"/>
    <property type="match status" value="1"/>
</dbReference>
<feature type="compositionally biased region" description="Basic and acidic residues" evidence="13">
    <location>
        <begin position="601"/>
        <end position="656"/>
    </location>
</feature>
<evidence type="ECO:0000256" key="5">
    <source>
        <dbReference type="ARBA" id="ARBA00022737"/>
    </source>
</evidence>
<feature type="compositionally biased region" description="Basic and acidic residues" evidence="13">
    <location>
        <begin position="337"/>
        <end position="358"/>
    </location>
</feature>
<dbReference type="GO" id="GO:0051082">
    <property type="term" value="F:unfolded protein binding"/>
    <property type="evidence" value="ECO:0007669"/>
    <property type="project" value="InterPro"/>
</dbReference>
<dbReference type="PROSITE" id="PS50020">
    <property type="entry name" value="WW_DOMAIN_2"/>
    <property type="match status" value="3"/>
</dbReference>
<sequence>MESFEVVENAEHNITADDARLIGENDHNLSDAEVTKDNSTPSAVLNPPNQEEVWFEARADNGKMYYYNSITRVSVWERPIQGRIVTIDERQRMKNAETAHQLQQQQQQQQQQQHQHQQHLQHHALNNSQGNWYGGYSAMHPRINGPGTIWLEYFSPQGRPYYYNSMTGETTWDRPPEMDVGASMKPASEPIGAMVKNGAETLTSEVAKTVPEAFNDGKPSSVQSSDSAPEATKTTVQDSVKQDKPRPISSNPVAGCSWCVVWTSDMKVFFYNPDTRMSVWERPPELYGRPDVDLLLSHPPEPKKTEVKKEAPPSQSKASVAQSETVSQTSVPKKAKHTADAKAESEQPAKTKQKEKQPQVKQPVNKPPDPAMEAEMKAAQERAQIPIEVRTKQFREMLQEKQVSAFSTWEKELHKIVFDPRYLLLTSKERKATFEEFIKEKAENERAEKKRKLKEAKANFAELLQEADITGKTIFSEFASEYGNDSRFKALEKSRERESLFDDFVRDIRNKEREEKHALRAKQKEAFFALLREQEGITRRSRWVDFKKELSSDARYIAIEKSSLREDWFIDYCRDLPREDRSTDGKSAKRDHSRTKASGSKGDDAKDNKDRSKDTESRNEKETSRAEERFMKEEAPKDKQHSKDKPLKDSSKQTENRKRKSESSSSVGLFLKHTNEERIVDNKKVRMAYKEEEDNDDHDDDDDDDDDEEEDDDDDDGDEDEQEEEKECRNAATVTRQEQSRTEERYEPDVKKNKLPLGEESDEEISAEGHFKMLLVDLVTTTDVTWEESKKRLRKDERWKELSSLDRGQKEELFEEHLRELKRKYRTEYRQLLDQLPQFNLSCTWKEIKKLIRNDNRYSQYSSSDRKCEREFNDYLMEKLQNAVDNFIELLKETKIITHRSKKMMLESEQHLTDILSILENDERYLVLECVPSEREKVLERYLDQLEKAGTSKEISNFRLCDMRLNGDAGRRAREPVGQRSQVGSIIFRRTMSAPIILFKPGTEHAKGKRHIVGNIQACQAIADTIKTTLGPRGLDKMIVQSSGTTIISNDGATILKALEVALPAANVLVDLAKSQDAEIGDGTTTVVLLAAELLAMSKPFIDEGIHPQVIINAYRKASKYALQVVNDVAVDVKGESIEIGGKKGMSKKELLIKCACTTLSSKLVATQKQHFAELIVEAVMHLDDSMPLNMIGIKKIRGGSVDESELILGVAFKKTFSYAGFEMQPKTYVNPKIALLNIELELKAERENAEMQIKNVQLIVDAEWQILYQKLEKLHELGVNVVLSRLPIGDVATQWFADRDMFCAGRVEALDLERTMAACGGSIISTVSNITPDMLGSCAMFQEKQIGGDRYNIFTGEAKAKTCTFLIRGGAEQFMEETERSIHDAIMIVRRALKNDKIVAVYFSSGGGAFEMEVCNRLRKVALEIKDRDQFFVAAYAKAFEVIPRQLCFNAGMDSTKILNKLRELHAAGQPSAGINLAESNVVDNIEAFVWEPAIVKANAVAAATEAACLILSVDETIRTPSRSANIPKGMQ</sequence>
<feature type="compositionally biased region" description="Low complexity" evidence="13">
    <location>
        <begin position="100"/>
        <end position="115"/>
    </location>
</feature>
<dbReference type="SMART" id="SM00441">
    <property type="entry name" value="FF"/>
    <property type="match status" value="6"/>
</dbReference>
<dbReference type="NCBIfam" id="TIGR02345">
    <property type="entry name" value="chap_CCT_eta"/>
    <property type="match status" value="1"/>
</dbReference>
<comment type="caution">
    <text evidence="16">The sequence shown here is derived from an EMBL/GenBank/DDBJ whole genome shotgun (WGS) entry which is preliminary data.</text>
</comment>
<dbReference type="PROSITE" id="PS01159">
    <property type="entry name" value="WW_DOMAIN_1"/>
    <property type="match status" value="1"/>
</dbReference>
<dbReference type="PROSITE" id="PS00750">
    <property type="entry name" value="TCP1_1"/>
    <property type="match status" value="1"/>
</dbReference>
<feature type="compositionally biased region" description="Polar residues" evidence="13">
    <location>
        <begin position="218"/>
        <end position="239"/>
    </location>
</feature>
<protein>
    <recommendedName>
        <fullName evidence="3">T-complex protein 1 subunit eta</fullName>
    </recommendedName>
    <alternativeName>
        <fullName evidence="9">CCT-eta</fullName>
    </alternativeName>
</protein>
<feature type="compositionally biased region" description="Acidic residues" evidence="13">
    <location>
        <begin position="691"/>
        <end position="725"/>
    </location>
</feature>
<dbReference type="Pfam" id="PF01846">
    <property type="entry name" value="FF"/>
    <property type="match status" value="6"/>
</dbReference>
<comment type="catalytic activity">
    <reaction evidence="10">
        <text>ATP + H2O = ADP + phosphate + H(+)</text>
        <dbReference type="Rhea" id="RHEA:13065"/>
        <dbReference type="ChEBI" id="CHEBI:15377"/>
        <dbReference type="ChEBI" id="CHEBI:15378"/>
        <dbReference type="ChEBI" id="CHEBI:30616"/>
        <dbReference type="ChEBI" id="CHEBI:43474"/>
        <dbReference type="ChEBI" id="CHEBI:456216"/>
    </reaction>
</comment>
<evidence type="ECO:0000256" key="3">
    <source>
        <dbReference type="ARBA" id="ARBA00015836"/>
    </source>
</evidence>
<dbReference type="Proteomes" id="UP000054653">
    <property type="component" value="Unassembled WGS sequence"/>
</dbReference>
<evidence type="ECO:0000313" key="17">
    <source>
        <dbReference type="Proteomes" id="UP000054653"/>
    </source>
</evidence>
<feature type="compositionally biased region" description="Basic and acidic residues" evidence="13">
    <location>
        <begin position="577"/>
        <end position="590"/>
    </location>
</feature>
<evidence type="ECO:0000259" key="14">
    <source>
        <dbReference type="PROSITE" id="PS50020"/>
    </source>
</evidence>
<dbReference type="NCBIfam" id="NF041083">
    <property type="entry name" value="thermosome_beta"/>
    <property type="match status" value="1"/>
</dbReference>
<dbReference type="InterPro" id="IPR036517">
    <property type="entry name" value="FF_domain_sf"/>
</dbReference>
<dbReference type="FunFam" id="3.30.260.10:FF:000022">
    <property type="entry name" value="T-complex protein 1 subunit eta"/>
    <property type="match status" value="1"/>
</dbReference>
<dbReference type="InterPro" id="IPR001202">
    <property type="entry name" value="WW_dom"/>
</dbReference>
<proteinExistence type="inferred from homology"/>
<dbReference type="InterPro" id="IPR002713">
    <property type="entry name" value="FF_domain"/>
</dbReference>
<evidence type="ECO:0000256" key="4">
    <source>
        <dbReference type="ARBA" id="ARBA00022490"/>
    </source>
</evidence>
<dbReference type="SUPFAM" id="SSF52029">
    <property type="entry name" value="GroEL apical domain-like"/>
    <property type="match status" value="1"/>
</dbReference>
<feature type="coiled-coil region" evidence="12">
    <location>
        <begin position="437"/>
        <end position="466"/>
    </location>
</feature>
<dbReference type="STRING" id="45882.A0A0V1CFS1"/>
<dbReference type="PROSITE" id="PS51676">
    <property type="entry name" value="FF"/>
    <property type="match status" value="5"/>
</dbReference>
<dbReference type="EMBL" id="JYDI01000219">
    <property type="protein sequence ID" value="KRY48081.1"/>
    <property type="molecule type" value="Genomic_DNA"/>
</dbReference>
<dbReference type="Gene3D" id="1.10.560.10">
    <property type="entry name" value="GroEL-like equatorial domain"/>
    <property type="match status" value="1"/>
</dbReference>
<keyword evidence="12" id="KW-0175">Coiled coil</keyword>
<keyword evidence="17" id="KW-1185">Reference proteome</keyword>
<feature type="domain" description="FF" evidence="15">
    <location>
        <begin position="822"/>
        <end position="878"/>
    </location>
</feature>
<dbReference type="SUPFAM" id="SSF54849">
    <property type="entry name" value="GroEL-intermediate domain like"/>
    <property type="match status" value="1"/>
</dbReference>
<evidence type="ECO:0000256" key="13">
    <source>
        <dbReference type="SAM" id="MobiDB-lite"/>
    </source>
</evidence>
<dbReference type="InterPro" id="IPR027413">
    <property type="entry name" value="GROEL-like_equatorial_sf"/>
</dbReference>
<evidence type="ECO:0000256" key="11">
    <source>
        <dbReference type="RuleBase" id="RU004187"/>
    </source>
</evidence>
<dbReference type="InterPro" id="IPR002423">
    <property type="entry name" value="Cpn60/GroEL/TCP-1"/>
</dbReference>
<dbReference type="InterPro" id="IPR002194">
    <property type="entry name" value="Chaperonin_TCP-1_CS"/>
</dbReference>
<dbReference type="PROSITE" id="PS00995">
    <property type="entry name" value="TCP1_3"/>
    <property type="match status" value="1"/>
</dbReference>
<dbReference type="FunFam" id="1.10.10.440:FF:000001">
    <property type="entry name" value="Transcription elongation regulator 1 like"/>
    <property type="match status" value="1"/>
</dbReference>
<feature type="compositionally biased region" description="Basic and acidic residues" evidence="13">
    <location>
        <begin position="673"/>
        <end position="690"/>
    </location>
</feature>
<dbReference type="Pfam" id="PF00397">
    <property type="entry name" value="WW"/>
    <property type="match status" value="2"/>
</dbReference>
<dbReference type="InterPro" id="IPR027409">
    <property type="entry name" value="GroEL-like_apical_dom_sf"/>
</dbReference>
<feature type="domain" description="FF" evidence="15">
    <location>
        <begin position="879"/>
        <end position="945"/>
    </location>
</feature>
<evidence type="ECO:0000256" key="10">
    <source>
        <dbReference type="ARBA" id="ARBA00049360"/>
    </source>
</evidence>
<evidence type="ECO:0000259" key="15">
    <source>
        <dbReference type="PROSITE" id="PS51676"/>
    </source>
</evidence>
<dbReference type="FunFam" id="2.20.70.10:FF:000049">
    <property type="entry name" value="Transcription elongation regulator 1-like"/>
    <property type="match status" value="1"/>
</dbReference>
<keyword evidence="8 11" id="KW-0143">Chaperone</keyword>
<keyword evidence="7 11" id="KW-0067">ATP-binding</keyword>
<name>A0A0V1CFS1_TRIBR</name>
<dbReference type="SMART" id="SM00456">
    <property type="entry name" value="WW"/>
    <property type="match status" value="3"/>
</dbReference>
<dbReference type="GO" id="GO:0005832">
    <property type="term" value="C:chaperonin-containing T-complex"/>
    <property type="evidence" value="ECO:0007669"/>
    <property type="project" value="UniProtKB-ARBA"/>
</dbReference>
<dbReference type="GO" id="GO:0016887">
    <property type="term" value="F:ATP hydrolysis activity"/>
    <property type="evidence" value="ECO:0007669"/>
    <property type="project" value="InterPro"/>
</dbReference>
<keyword evidence="5" id="KW-0677">Repeat</keyword>
<feature type="region of interest" description="Disordered" evidence="13">
    <location>
        <begin position="95"/>
        <end position="122"/>
    </location>
</feature>
<feature type="domain" description="WW" evidence="14">
    <location>
        <begin position="258"/>
        <end position="285"/>
    </location>
</feature>
<dbReference type="SUPFAM" id="SSF48592">
    <property type="entry name" value="GroEL equatorial domain-like"/>
    <property type="match status" value="1"/>
</dbReference>
<feature type="domain" description="WW" evidence="14">
    <location>
        <begin position="150"/>
        <end position="177"/>
    </location>
</feature>
<feature type="domain" description="FF" evidence="15">
    <location>
        <begin position="387"/>
        <end position="440"/>
    </location>
</feature>
<dbReference type="InterPro" id="IPR012720">
    <property type="entry name" value="Chap_CCT_eta"/>
</dbReference>
<comment type="subcellular location">
    <subcellularLocation>
        <location evidence="1">Cytoplasm</location>
    </subcellularLocation>
</comment>
<evidence type="ECO:0000256" key="2">
    <source>
        <dbReference type="ARBA" id="ARBA00008020"/>
    </source>
</evidence>